<dbReference type="GO" id="GO:0015074">
    <property type="term" value="P:DNA integration"/>
    <property type="evidence" value="ECO:0007669"/>
    <property type="project" value="UniProtKB-KW"/>
</dbReference>
<feature type="domain" description="Core-binding (CB)" evidence="5">
    <location>
        <begin position="24"/>
        <end position="106"/>
    </location>
</feature>
<dbReference type="InterPro" id="IPR010998">
    <property type="entry name" value="Integrase_recombinase_N"/>
</dbReference>
<geneLocation type="plasmid" evidence="6">
    <name>pSP19M00477-1</name>
</geneLocation>
<dbReference type="InterPro" id="IPR044068">
    <property type="entry name" value="CB"/>
</dbReference>
<organism evidence="6">
    <name type="scientific">Aeromonas sp. 19NY04SH05-1</name>
    <dbReference type="NCBI Taxonomy" id="2920537"/>
    <lineage>
        <taxon>Bacteria</taxon>
        <taxon>Pseudomonadati</taxon>
        <taxon>Pseudomonadota</taxon>
        <taxon>Gammaproteobacteria</taxon>
        <taxon>Aeromonadales</taxon>
        <taxon>Aeromonadaceae</taxon>
        <taxon>Aeromonas</taxon>
    </lineage>
</organism>
<evidence type="ECO:0000259" key="5">
    <source>
        <dbReference type="PROSITE" id="PS51900"/>
    </source>
</evidence>
<dbReference type="InterPro" id="IPR013762">
    <property type="entry name" value="Integrase-like_cat_sf"/>
</dbReference>
<dbReference type="Gene3D" id="1.10.443.10">
    <property type="entry name" value="Intergrase catalytic core"/>
    <property type="match status" value="1"/>
</dbReference>
<dbReference type="RefSeq" id="WP_354689075.1">
    <property type="nucleotide sequence ID" value="NZ_CP095329.1"/>
</dbReference>
<sequence length="323" mass="35251">MTRCDRANPDARNFGLGSRDMGYAGLNALREGMLSHSSIATMADRWAQFAAWARDTAGIKDMRHIEASTLRDYATHLIERLERGEIGPTTAQNRISAVNRVLEIARGDRVVRLDPVREAGLPIRSGIATTDRAVSLSQHDTVLAALPERLAAILSLQRTFGLRFEEAAKLDAVRALAQAQHGMVRIEVGTKGGLARNVPITNPLEQKFLLANAANLQENARSLIPAHQTYREFRAEAYTELRSAGIRSHGERHAYAQERYAALVGAPAPVAAGIRHGAEHHRFLATKLGIDVAAARTLDQQARLQVAAELGHGRIDVTNAYLG</sequence>
<evidence type="ECO:0000256" key="1">
    <source>
        <dbReference type="ARBA" id="ARBA00022908"/>
    </source>
</evidence>
<dbReference type="EMBL" id="CP095329">
    <property type="protein sequence ID" value="XAG43583.1"/>
    <property type="molecule type" value="Genomic_DNA"/>
</dbReference>
<dbReference type="PROSITE" id="PS51900">
    <property type="entry name" value="CB"/>
    <property type="match status" value="1"/>
</dbReference>
<proteinExistence type="predicted"/>
<keyword evidence="3" id="KW-0233">DNA recombination</keyword>
<dbReference type="GO" id="GO:0003677">
    <property type="term" value="F:DNA binding"/>
    <property type="evidence" value="ECO:0007669"/>
    <property type="project" value="UniProtKB-UniRule"/>
</dbReference>
<protein>
    <submittedName>
        <fullName evidence="6">Integrase domain-containing protein</fullName>
    </submittedName>
</protein>
<evidence type="ECO:0000256" key="3">
    <source>
        <dbReference type="ARBA" id="ARBA00023172"/>
    </source>
</evidence>
<dbReference type="SUPFAM" id="SSF56349">
    <property type="entry name" value="DNA breaking-rejoining enzymes"/>
    <property type="match status" value="1"/>
</dbReference>
<keyword evidence="2 4" id="KW-0238">DNA-binding</keyword>
<dbReference type="Gene3D" id="1.10.150.130">
    <property type="match status" value="1"/>
</dbReference>
<evidence type="ECO:0000256" key="2">
    <source>
        <dbReference type="ARBA" id="ARBA00023125"/>
    </source>
</evidence>
<dbReference type="AlphaFoldDB" id="A0AAU6TEY1"/>
<evidence type="ECO:0000256" key="4">
    <source>
        <dbReference type="PROSITE-ProRule" id="PRU01248"/>
    </source>
</evidence>
<keyword evidence="1" id="KW-0229">DNA integration</keyword>
<dbReference type="GO" id="GO:0006310">
    <property type="term" value="P:DNA recombination"/>
    <property type="evidence" value="ECO:0007669"/>
    <property type="project" value="UniProtKB-KW"/>
</dbReference>
<keyword evidence="6" id="KW-0614">Plasmid</keyword>
<dbReference type="Pfam" id="PF12835">
    <property type="entry name" value="Integrase_1"/>
    <property type="match status" value="1"/>
</dbReference>
<evidence type="ECO:0000313" key="6">
    <source>
        <dbReference type="EMBL" id="XAG43583.1"/>
    </source>
</evidence>
<name>A0AAU6TEY1_9GAMM</name>
<gene>
    <name evidence="6" type="ORF">MRK42_21405</name>
</gene>
<dbReference type="InterPro" id="IPR024456">
    <property type="entry name" value="Integrase_catalytic_putative"/>
</dbReference>
<reference evidence="6" key="1">
    <citation type="submission" date="2022-03" db="EMBL/GenBank/DDBJ databases">
        <title>Sea Food Isolates.</title>
        <authorList>
            <person name="Li C."/>
        </authorList>
    </citation>
    <scope>NUCLEOTIDE SEQUENCE</scope>
    <source>
        <strain evidence="6">19NY04SH05-1</strain>
        <plasmid evidence="6">pSP19M00477-1</plasmid>
    </source>
</reference>
<accession>A0AAU6TEY1</accession>
<dbReference type="InterPro" id="IPR011010">
    <property type="entry name" value="DNA_brk_join_enz"/>
</dbReference>